<dbReference type="OrthoDB" id="9789043at2"/>
<evidence type="ECO:0000313" key="9">
    <source>
        <dbReference type="EMBL" id="TLG73939.1"/>
    </source>
</evidence>
<feature type="binding site" evidence="6 7">
    <location>
        <position position="132"/>
    </location>
    <ligand>
        <name>S-adenosyl-L-methionine</name>
        <dbReference type="ChEBI" id="CHEBI:59789"/>
    </ligand>
</feature>
<evidence type="ECO:0000256" key="6">
    <source>
        <dbReference type="HAMAP-Rule" id="MF_01885"/>
    </source>
</evidence>
<dbReference type="FunFam" id="3.40.1280.10:FF:000002">
    <property type="entry name" value="Peptidylprolyl isomerase"/>
    <property type="match status" value="1"/>
</dbReference>
<dbReference type="HAMAP" id="MF_01885">
    <property type="entry name" value="tRNA_methyltr_TrmL"/>
    <property type="match status" value="1"/>
</dbReference>
<dbReference type="GO" id="GO:0141102">
    <property type="term" value="F:tRNA (5-carboxymethylaminomethyluridine(34)-2'-O)-methyltransferase activity"/>
    <property type="evidence" value="ECO:0007669"/>
    <property type="project" value="RHEA"/>
</dbReference>
<dbReference type="AlphaFoldDB" id="A0A5R8QBI3"/>
<dbReference type="InParanoid" id="A0A5R8QBI3"/>
<dbReference type="GO" id="GO:0002130">
    <property type="term" value="P:wobble position ribose methylation"/>
    <property type="evidence" value="ECO:0007669"/>
    <property type="project" value="TreeGrafter"/>
</dbReference>
<dbReference type="CDD" id="cd18094">
    <property type="entry name" value="SpoU-like_TrmL"/>
    <property type="match status" value="1"/>
</dbReference>
<dbReference type="GO" id="GO:0042802">
    <property type="term" value="F:identical protein binding"/>
    <property type="evidence" value="ECO:0007669"/>
    <property type="project" value="UniProtKB-ARBA"/>
</dbReference>
<evidence type="ECO:0000259" key="8">
    <source>
        <dbReference type="Pfam" id="PF00588"/>
    </source>
</evidence>
<keyword evidence="3 6" id="KW-0808">Transferase</keyword>
<dbReference type="FunCoup" id="A0A5R8QBI3">
    <property type="interactions" value="174"/>
</dbReference>
<evidence type="ECO:0000256" key="5">
    <source>
        <dbReference type="ARBA" id="ARBA00022694"/>
    </source>
</evidence>
<evidence type="ECO:0000256" key="1">
    <source>
        <dbReference type="ARBA" id="ARBA00022490"/>
    </source>
</evidence>
<dbReference type="SUPFAM" id="SSF75217">
    <property type="entry name" value="alpha/beta knot"/>
    <property type="match status" value="1"/>
</dbReference>
<evidence type="ECO:0000256" key="4">
    <source>
        <dbReference type="ARBA" id="ARBA00022691"/>
    </source>
</evidence>
<evidence type="ECO:0000256" key="7">
    <source>
        <dbReference type="PIRSR" id="PIRSR029256-1"/>
    </source>
</evidence>
<sequence length="175" mass="20097">MPLHVVLFQPEIPPNTGNIMRTCAATGTKLHLIEPLGFSLDEKYVRRAAMDYYQFVDYTVYPDAESFFAQNQGSFYMLSRHGRKTYDQFNYADVEEDIYFCFGSESSGIPKAIIQQHLDTALRIPMNEHVRSLNLSNCAMLLVFEALRQQGFPHLSLVEPESQKGYDWIVTPESE</sequence>
<comment type="similarity">
    <text evidence="6">Belongs to the class IV-like SAM-binding methyltransferase superfamily. RNA methyltransferase TrmH family. TrmL subfamily.</text>
</comment>
<dbReference type="GO" id="GO:0005737">
    <property type="term" value="C:cytoplasm"/>
    <property type="evidence" value="ECO:0007669"/>
    <property type="project" value="UniProtKB-SubCell"/>
</dbReference>
<dbReference type="PIRSF" id="PIRSF029256">
    <property type="entry name" value="SpoU_TrmH_prd"/>
    <property type="match status" value="1"/>
</dbReference>
<gene>
    <name evidence="9" type="ORF">FEZ08_07360</name>
</gene>
<dbReference type="InterPro" id="IPR029028">
    <property type="entry name" value="Alpha/beta_knot_MTases"/>
</dbReference>
<feature type="binding site" evidence="6 7">
    <location>
        <position position="78"/>
    </location>
    <ligand>
        <name>S-adenosyl-L-methionine</name>
        <dbReference type="ChEBI" id="CHEBI:59789"/>
    </ligand>
</feature>
<keyword evidence="1 6" id="KW-0963">Cytoplasm</keyword>
<dbReference type="GO" id="GO:0003723">
    <property type="term" value="F:RNA binding"/>
    <property type="evidence" value="ECO:0007669"/>
    <property type="project" value="InterPro"/>
</dbReference>
<keyword evidence="2 6" id="KW-0489">Methyltransferase</keyword>
<dbReference type="RefSeq" id="WP_138191079.1">
    <property type="nucleotide sequence ID" value="NZ_VBWP01000005.1"/>
</dbReference>
<dbReference type="PANTHER" id="PTHR42971">
    <property type="entry name" value="TRNA (CYTIDINE(34)-2'-O)-METHYLTRANSFERASE"/>
    <property type="match status" value="1"/>
</dbReference>
<keyword evidence="4 6" id="KW-0949">S-adenosyl-L-methionine</keyword>
<dbReference type="InterPro" id="IPR029026">
    <property type="entry name" value="tRNA_m1G_MTases_N"/>
</dbReference>
<dbReference type="InterPro" id="IPR001537">
    <property type="entry name" value="SpoU_MeTrfase"/>
</dbReference>
<evidence type="ECO:0000256" key="2">
    <source>
        <dbReference type="ARBA" id="ARBA00022603"/>
    </source>
</evidence>
<accession>A0A5R8QBI3</accession>
<comment type="catalytic activity">
    <reaction evidence="6">
        <text>5-carboxymethylaminomethyluridine(34) in tRNA(Leu) + S-adenosyl-L-methionine = 5-carboxymethylaminomethyl-2'-O-methyluridine(34) in tRNA(Leu) + S-adenosyl-L-homocysteine + H(+)</text>
        <dbReference type="Rhea" id="RHEA:43088"/>
        <dbReference type="Rhea" id="RHEA-COMP:10333"/>
        <dbReference type="Rhea" id="RHEA-COMP:10334"/>
        <dbReference type="ChEBI" id="CHEBI:15378"/>
        <dbReference type="ChEBI" id="CHEBI:57856"/>
        <dbReference type="ChEBI" id="CHEBI:59789"/>
        <dbReference type="ChEBI" id="CHEBI:74508"/>
        <dbReference type="ChEBI" id="CHEBI:74511"/>
        <dbReference type="EC" id="2.1.1.207"/>
    </reaction>
</comment>
<comment type="subcellular location">
    <subcellularLocation>
        <location evidence="6">Cytoplasm</location>
    </subcellularLocation>
</comment>
<dbReference type="Proteomes" id="UP000306912">
    <property type="component" value="Unassembled WGS sequence"/>
</dbReference>
<dbReference type="PANTHER" id="PTHR42971:SF1">
    <property type="entry name" value="TRNA (CYTIDINE(34)-2'-O)-METHYLTRANSFERASE"/>
    <property type="match status" value="1"/>
</dbReference>
<evidence type="ECO:0000313" key="10">
    <source>
        <dbReference type="Proteomes" id="UP000306912"/>
    </source>
</evidence>
<dbReference type="EMBL" id="VBWP01000005">
    <property type="protein sequence ID" value="TLG73939.1"/>
    <property type="molecule type" value="Genomic_DNA"/>
</dbReference>
<comment type="function">
    <text evidence="6">Could methylate the ribose at the nucleotide 34 wobble position in tRNA.</text>
</comment>
<dbReference type="EC" id="2.1.1.207" evidence="6"/>
<name>A0A5R8QBI3_9FIRM</name>
<evidence type="ECO:0000256" key="3">
    <source>
        <dbReference type="ARBA" id="ARBA00022679"/>
    </source>
</evidence>
<comment type="catalytic activity">
    <reaction evidence="6">
        <text>cytidine(34) in tRNA + S-adenosyl-L-methionine = 2'-O-methylcytidine(34) in tRNA + S-adenosyl-L-homocysteine + H(+)</text>
        <dbReference type="Rhea" id="RHEA:43084"/>
        <dbReference type="Rhea" id="RHEA-COMP:10331"/>
        <dbReference type="Rhea" id="RHEA-COMP:10332"/>
        <dbReference type="ChEBI" id="CHEBI:15378"/>
        <dbReference type="ChEBI" id="CHEBI:57856"/>
        <dbReference type="ChEBI" id="CHEBI:59789"/>
        <dbReference type="ChEBI" id="CHEBI:74495"/>
        <dbReference type="ChEBI" id="CHEBI:82748"/>
        <dbReference type="EC" id="2.1.1.207"/>
    </reaction>
</comment>
<reference evidence="9 10" key="1">
    <citation type="submission" date="2019-05" db="EMBL/GenBank/DDBJ databases">
        <title>Culicoidintestinum kansasii gen. nov., sp. nov. from the gastrointestinal tract of the biting midge, Culicoides sonorensis.</title>
        <authorList>
            <person name="Neupane S."/>
            <person name="Ghosh A."/>
            <person name="Gunther S."/>
            <person name="Martin K."/>
            <person name="Zurek L."/>
        </authorList>
    </citation>
    <scope>NUCLEOTIDE SEQUENCE [LARGE SCALE GENOMIC DNA]</scope>
    <source>
        <strain evidence="9 10">CS-1</strain>
    </source>
</reference>
<dbReference type="Pfam" id="PF00588">
    <property type="entry name" value="SpoU_methylase"/>
    <property type="match status" value="1"/>
</dbReference>
<proteinExistence type="inferred from homology"/>
<dbReference type="GO" id="GO:0141098">
    <property type="term" value="F:tRNA (cytidine(34)-2'-O)-methyltransferase activity"/>
    <property type="evidence" value="ECO:0007669"/>
    <property type="project" value="RHEA"/>
</dbReference>
<keyword evidence="5 6" id="KW-0819">tRNA processing</keyword>
<organism evidence="9 10">
    <name type="scientific">Culicoidibacter larvae</name>
    <dbReference type="NCBI Taxonomy" id="2579976"/>
    <lineage>
        <taxon>Bacteria</taxon>
        <taxon>Bacillati</taxon>
        <taxon>Bacillota</taxon>
        <taxon>Culicoidibacteria</taxon>
        <taxon>Culicoidibacterales</taxon>
        <taxon>Culicoidibacteraceae</taxon>
        <taxon>Culicoidibacter</taxon>
    </lineage>
</organism>
<dbReference type="Gene3D" id="3.40.1280.10">
    <property type="match status" value="1"/>
</dbReference>
<dbReference type="InterPro" id="IPR016914">
    <property type="entry name" value="TrmL"/>
</dbReference>
<comment type="caution">
    <text evidence="9">The sequence shown here is derived from an EMBL/GenBank/DDBJ whole genome shotgun (WGS) entry which is preliminary data.</text>
</comment>
<feature type="binding site" evidence="6 7">
    <location>
        <position position="124"/>
    </location>
    <ligand>
        <name>S-adenosyl-L-methionine</name>
        <dbReference type="ChEBI" id="CHEBI:59789"/>
    </ligand>
</feature>
<feature type="binding site" evidence="6 7">
    <location>
        <position position="103"/>
    </location>
    <ligand>
        <name>S-adenosyl-L-methionine</name>
        <dbReference type="ChEBI" id="CHEBI:59789"/>
    </ligand>
</feature>
<feature type="domain" description="tRNA/rRNA methyltransferase SpoU type" evidence="8">
    <location>
        <begin position="3"/>
        <end position="143"/>
    </location>
</feature>
<protein>
    <recommendedName>
        <fullName evidence="6">Putative tRNA (cytidine(34)-2'-O)-methyltransferase</fullName>
        <ecNumber evidence="6">2.1.1.207</ecNumber>
    </recommendedName>
    <alternativeName>
        <fullName evidence="6">tRNA (cytidine/uridine-2'-O-)-methyltransferase</fullName>
    </alternativeName>
</protein>
<keyword evidence="10" id="KW-1185">Reference proteome</keyword>